<dbReference type="AlphaFoldDB" id="A0A285VAH8"/>
<dbReference type="PANTHER" id="PTHR43433:SF5">
    <property type="entry name" value="AB HYDROLASE-1 DOMAIN-CONTAINING PROTEIN"/>
    <property type="match status" value="1"/>
</dbReference>
<dbReference type="InterPro" id="IPR029058">
    <property type="entry name" value="AB_hydrolase_fold"/>
</dbReference>
<protein>
    <submittedName>
        <fullName evidence="2">Pimeloyl-ACP methyl ester carboxylesterase</fullName>
    </submittedName>
</protein>
<sequence length="334" mass="35223">MSRRTVWSVPVAVTSMVALRHLWTRRLAARTTGTPPSVRTDDGVRLHTEVAGPADAGTTVVFTHGFAARASVFDHQWAALRASVRLVRYDQRGHGASGWAGLRSSTVERLGRDLGQVVDALGGAGRVVVVGHSMGGMAVLALARLRPELFGRRIAGAALLSTRATPLAAHLDSSGAALRVRLALAAAGAWLVWFAAPLVQALHPFRSRIGRGLLRRRLFAGEPGDALGRAQDMWVQTPVVVLSAYARSLAHYDARAAVSALRTVPVLVLAGSDDATIPARSAGWLADHIGGRTRLVLVPGAGHMVNVTHAAAVDAALHDLLADVRADPDGRTTT</sequence>
<dbReference type="InterPro" id="IPR050471">
    <property type="entry name" value="AB_hydrolase"/>
</dbReference>
<dbReference type="GO" id="GO:0003824">
    <property type="term" value="F:catalytic activity"/>
    <property type="evidence" value="ECO:0007669"/>
    <property type="project" value="UniProtKB-ARBA"/>
</dbReference>
<name>A0A285VAH8_9ACTN</name>
<evidence type="ECO:0000259" key="1">
    <source>
        <dbReference type="Pfam" id="PF12697"/>
    </source>
</evidence>
<gene>
    <name evidence="2" type="ORF">SAMN05660748_2795</name>
</gene>
<reference evidence="3" key="1">
    <citation type="submission" date="2017-08" db="EMBL/GenBank/DDBJ databases">
        <authorList>
            <person name="Varghese N."/>
            <person name="Submissions S."/>
        </authorList>
    </citation>
    <scope>NUCLEOTIDE SEQUENCE [LARGE SCALE GENOMIC DNA]</scope>
    <source>
        <strain evidence="3">DSM 4725</strain>
    </source>
</reference>
<dbReference type="OrthoDB" id="7958481at2"/>
<evidence type="ECO:0000313" key="2">
    <source>
        <dbReference type="EMBL" id="SOC50056.1"/>
    </source>
</evidence>
<dbReference type="SUPFAM" id="SSF53474">
    <property type="entry name" value="alpha/beta-Hydrolases"/>
    <property type="match status" value="1"/>
</dbReference>
<dbReference type="PANTHER" id="PTHR43433">
    <property type="entry name" value="HYDROLASE, ALPHA/BETA FOLD FAMILY PROTEIN"/>
    <property type="match status" value="1"/>
</dbReference>
<dbReference type="Gene3D" id="3.40.50.1820">
    <property type="entry name" value="alpha/beta hydrolase"/>
    <property type="match status" value="1"/>
</dbReference>
<dbReference type="EMBL" id="OBQI01000004">
    <property type="protein sequence ID" value="SOC50056.1"/>
    <property type="molecule type" value="Genomic_DNA"/>
</dbReference>
<dbReference type="Proteomes" id="UP000219435">
    <property type="component" value="Unassembled WGS sequence"/>
</dbReference>
<dbReference type="InterPro" id="IPR000073">
    <property type="entry name" value="AB_hydrolase_1"/>
</dbReference>
<feature type="domain" description="AB hydrolase-1" evidence="1">
    <location>
        <begin position="60"/>
        <end position="314"/>
    </location>
</feature>
<accession>A0A285VAH8</accession>
<evidence type="ECO:0000313" key="3">
    <source>
        <dbReference type="Proteomes" id="UP000219435"/>
    </source>
</evidence>
<dbReference type="RefSeq" id="WP_097195633.1">
    <property type="nucleotide sequence ID" value="NZ_OBQI01000004.1"/>
</dbReference>
<keyword evidence="3" id="KW-1185">Reference proteome</keyword>
<organism evidence="2 3">
    <name type="scientific">Blastococcus aggregatus</name>
    <dbReference type="NCBI Taxonomy" id="38502"/>
    <lineage>
        <taxon>Bacteria</taxon>
        <taxon>Bacillati</taxon>
        <taxon>Actinomycetota</taxon>
        <taxon>Actinomycetes</taxon>
        <taxon>Geodermatophilales</taxon>
        <taxon>Geodermatophilaceae</taxon>
        <taxon>Blastococcus</taxon>
    </lineage>
</organism>
<proteinExistence type="predicted"/>
<dbReference type="Pfam" id="PF12697">
    <property type="entry name" value="Abhydrolase_6"/>
    <property type="match status" value="1"/>
</dbReference>